<dbReference type="AlphaFoldDB" id="A0A9X2RIC6"/>
<evidence type="ECO:0000313" key="1">
    <source>
        <dbReference type="EMBL" id="MCP9292754.1"/>
    </source>
</evidence>
<dbReference type="SUPFAM" id="SSF55144">
    <property type="entry name" value="LigT-like"/>
    <property type="match status" value="1"/>
</dbReference>
<dbReference type="RefSeq" id="WP_255135652.1">
    <property type="nucleotide sequence ID" value="NZ_JANDBC010000003.1"/>
</dbReference>
<protein>
    <submittedName>
        <fullName evidence="1">2'-5' RNA ligase family protein</fullName>
    </submittedName>
</protein>
<dbReference type="GO" id="GO:0016874">
    <property type="term" value="F:ligase activity"/>
    <property type="evidence" value="ECO:0007669"/>
    <property type="project" value="UniProtKB-KW"/>
</dbReference>
<evidence type="ECO:0000313" key="2">
    <source>
        <dbReference type="Proteomes" id="UP001139125"/>
    </source>
</evidence>
<sequence>MSKSIQLPLFTEDIRVNEFLILIEPPKNVTDYVSILKKELKEEFGSFKSGKSKAHITVSNFLVTQKRMDDVLAKVQRRVSLFSTFEMRLQDFRVFESGNTFYIGVQPSHTFNSLISEFKSIKKEVVKTTKFYSSETPHLTIGRNFNTKVFRQIKDRYLEKPFFYTFDVRKLTVLTRSNSKENYELYSHINLQN</sequence>
<dbReference type="Proteomes" id="UP001139125">
    <property type="component" value="Unassembled WGS sequence"/>
</dbReference>
<comment type="caution">
    <text evidence="1">The sequence shown here is derived from an EMBL/GenBank/DDBJ whole genome shotgun (WGS) entry which is preliminary data.</text>
</comment>
<dbReference type="InterPro" id="IPR009097">
    <property type="entry name" value="Cyclic_Pdiesterase"/>
</dbReference>
<dbReference type="Gene3D" id="3.90.1140.10">
    <property type="entry name" value="Cyclic phosphodiesterase"/>
    <property type="match status" value="1"/>
</dbReference>
<dbReference type="EMBL" id="JANDBC010000003">
    <property type="protein sequence ID" value="MCP9292754.1"/>
    <property type="molecule type" value="Genomic_DNA"/>
</dbReference>
<keyword evidence="2" id="KW-1185">Reference proteome</keyword>
<accession>A0A9X2RIC6</accession>
<gene>
    <name evidence="1" type="ORF">NM125_14285</name>
</gene>
<keyword evidence="1" id="KW-0436">Ligase</keyword>
<proteinExistence type="predicted"/>
<name>A0A9X2RIC6_9BACT</name>
<reference evidence="1" key="1">
    <citation type="submission" date="2022-06" db="EMBL/GenBank/DDBJ databases">
        <title>Gracilimonas sp. CAU 1638 isolated from sea sediment.</title>
        <authorList>
            <person name="Kim W."/>
        </authorList>
    </citation>
    <scope>NUCLEOTIDE SEQUENCE</scope>
    <source>
        <strain evidence="1">CAU 1638</strain>
    </source>
</reference>
<dbReference type="Pfam" id="PF13563">
    <property type="entry name" value="2_5_RNA_ligase2"/>
    <property type="match status" value="1"/>
</dbReference>
<organism evidence="1 2">
    <name type="scientific">Gracilimonas sediminicola</name>
    <dbReference type="NCBI Taxonomy" id="2952158"/>
    <lineage>
        <taxon>Bacteria</taxon>
        <taxon>Pseudomonadati</taxon>
        <taxon>Balneolota</taxon>
        <taxon>Balneolia</taxon>
        <taxon>Balneolales</taxon>
        <taxon>Balneolaceae</taxon>
        <taxon>Gracilimonas</taxon>
    </lineage>
</organism>